<sequence length="385" mass="43742">MADYTDFKFPTSNTTTDDNAPLSSPSIDIPNSNEHFPSHNVNVLSPTVDKCTSNWTSHTLHMLQIEPVTTEVYTPMQLLSFTFSDNVIFSSASKETTDMCKNLIINSRCPLHKLDIDDLENSDTFECFRLLMDKTLNGQWSHKVDLWNISPHTFADKLDKLQTRICQKFQVHGEIFAQQLIFMNMAKKKASLTKAMYGKLFEHFAGLFGLNTTTVSDSHTIQIGDTDVTSTGDIIFPDLVNSDENNEDMNVIALCKVTNDFQSAHGLNEVAKTVNCGHKRKRSEILVTHIYDALIGQIGGDLLAHIPLSKYNGILGIIVQKTFITFVHLRCDQVQLDRIKRKETNFASKPVIFFSKPYNYLKASDRNELREPLLRLAFLQFRCYQ</sequence>
<dbReference type="Proteomes" id="UP000507470">
    <property type="component" value="Unassembled WGS sequence"/>
</dbReference>
<dbReference type="AlphaFoldDB" id="A0A6J8AC81"/>
<proteinExistence type="predicted"/>
<accession>A0A6J8AC81</accession>
<evidence type="ECO:0000313" key="2">
    <source>
        <dbReference type="EMBL" id="CAC5363893.1"/>
    </source>
</evidence>
<feature type="region of interest" description="Disordered" evidence="1">
    <location>
        <begin position="1"/>
        <end position="26"/>
    </location>
</feature>
<organism evidence="2 3">
    <name type="scientific">Mytilus coruscus</name>
    <name type="common">Sea mussel</name>
    <dbReference type="NCBI Taxonomy" id="42192"/>
    <lineage>
        <taxon>Eukaryota</taxon>
        <taxon>Metazoa</taxon>
        <taxon>Spiralia</taxon>
        <taxon>Lophotrochozoa</taxon>
        <taxon>Mollusca</taxon>
        <taxon>Bivalvia</taxon>
        <taxon>Autobranchia</taxon>
        <taxon>Pteriomorphia</taxon>
        <taxon>Mytilida</taxon>
        <taxon>Mytiloidea</taxon>
        <taxon>Mytilidae</taxon>
        <taxon>Mytilinae</taxon>
        <taxon>Mytilus</taxon>
    </lineage>
</organism>
<evidence type="ECO:0000256" key="1">
    <source>
        <dbReference type="SAM" id="MobiDB-lite"/>
    </source>
</evidence>
<keyword evidence="3" id="KW-1185">Reference proteome</keyword>
<feature type="compositionally biased region" description="Polar residues" evidence="1">
    <location>
        <begin position="10"/>
        <end position="26"/>
    </location>
</feature>
<name>A0A6J8AC81_MYTCO</name>
<evidence type="ECO:0000313" key="3">
    <source>
        <dbReference type="Proteomes" id="UP000507470"/>
    </source>
</evidence>
<dbReference type="OrthoDB" id="6072251at2759"/>
<reference evidence="2 3" key="1">
    <citation type="submission" date="2020-06" db="EMBL/GenBank/DDBJ databases">
        <authorList>
            <person name="Li R."/>
            <person name="Bekaert M."/>
        </authorList>
    </citation>
    <scope>NUCLEOTIDE SEQUENCE [LARGE SCALE GENOMIC DNA]</scope>
    <source>
        <strain evidence="3">wild</strain>
    </source>
</reference>
<protein>
    <submittedName>
        <fullName evidence="2">Uncharacterized protein</fullName>
    </submittedName>
</protein>
<gene>
    <name evidence="2" type="ORF">MCOR_5144</name>
</gene>
<dbReference type="EMBL" id="CACVKT020000927">
    <property type="protein sequence ID" value="CAC5363893.1"/>
    <property type="molecule type" value="Genomic_DNA"/>
</dbReference>